<dbReference type="EMBL" id="JBHTEE010000001">
    <property type="protein sequence ID" value="MFC7606947.1"/>
    <property type="molecule type" value="Genomic_DNA"/>
</dbReference>
<accession>A0ABW2TFX4</accession>
<sequence length="167" mass="17604">MRDALAPLAEALSRQVEIDTAEITAGAEEEAAELVAAARREARSILADARADGAAQARADAVTERVHAERRARNTELAAQREALDELCARSAAAVRALRDDPCYPGLLDRLSALTRSAGGPDLVVKEQPDGGVLAEGRGRRVDCTLSALAARAVDALGAEVERLWAP</sequence>
<evidence type="ECO:0000256" key="1">
    <source>
        <dbReference type="ARBA" id="ARBA00005901"/>
    </source>
</evidence>
<dbReference type="InterPro" id="IPR002842">
    <property type="entry name" value="ATPase_V1_Esu"/>
</dbReference>
<evidence type="ECO:0000256" key="2">
    <source>
        <dbReference type="ARBA" id="ARBA00022448"/>
    </source>
</evidence>
<evidence type="ECO:0000256" key="3">
    <source>
        <dbReference type="ARBA" id="ARBA00023065"/>
    </source>
</evidence>
<proteinExistence type="inferred from homology"/>
<keyword evidence="3" id="KW-0406">Ion transport</keyword>
<dbReference type="RefSeq" id="WP_343983562.1">
    <property type="nucleotide sequence ID" value="NZ_BAAAGK010000296.1"/>
</dbReference>
<evidence type="ECO:0000313" key="5">
    <source>
        <dbReference type="Proteomes" id="UP001596514"/>
    </source>
</evidence>
<evidence type="ECO:0000313" key="4">
    <source>
        <dbReference type="EMBL" id="MFC7606947.1"/>
    </source>
</evidence>
<name>A0ABW2TFX4_9ACTN</name>
<comment type="similarity">
    <text evidence="1">Belongs to the V-ATPase E subunit family.</text>
</comment>
<protein>
    <submittedName>
        <fullName evidence="4">V-type ATP synthase subunit E family protein</fullName>
    </submittedName>
</protein>
<keyword evidence="5" id="KW-1185">Reference proteome</keyword>
<gene>
    <name evidence="4" type="ORF">ACFQVD_43325</name>
</gene>
<dbReference type="Pfam" id="PF01991">
    <property type="entry name" value="vATP-synt_E"/>
    <property type="match status" value="1"/>
</dbReference>
<organism evidence="4 5">
    <name type="scientific">Streptosporangium amethystogenes subsp. fukuiense</name>
    <dbReference type="NCBI Taxonomy" id="698418"/>
    <lineage>
        <taxon>Bacteria</taxon>
        <taxon>Bacillati</taxon>
        <taxon>Actinomycetota</taxon>
        <taxon>Actinomycetes</taxon>
        <taxon>Streptosporangiales</taxon>
        <taxon>Streptosporangiaceae</taxon>
        <taxon>Streptosporangium</taxon>
    </lineage>
</organism>
<dbReference type="Proteomes" id="UP001596514">
    <property type="component" value="Unassembled WGS sequence"/>
</dbReference>
<keyword evidence="2" id="KW-0813">Transport</keyword>
<comment type="caution">
    <text evidence="4">The sequence shown here is derived from an EMBL/GenBank/DDBJ whole genome shotgun (WGS) entry which is preliminary data.</text>
</comment>
<reference evidence="5" key="1">
    <citation type="journal article" date="2019" name="Int. J. Syst. Evol. Microbiol.">
        <title>The Global Catalogue of Microorganisms (GCM) 10K type strain sequencing project: providing services to taxonomists for standard genome sequencing and annotation.</title>
        <authorList>
            <consortium name="The Broad Institute Genomics Platform"/>
            <consortium name="The Broad Institute Genome Sequencing Center for Infectious Disease"/>
            <person name="Wu L."/>
            <person name="Ma J."/>
        </authorList>
    </citation>
    <scope>NUCLEOTIDE SEQUENCE [LARGE SCALE GENOMIC DNA]</scope>
    <source>
        <strain evidence="5">JCM 10083</strain>
    </source>
</reference>